<keyword evidence="3" id="KW-0560">Oxidoreductase</keyword>
<dbReference type="OrthoDB" id="10263341at2759"/>
<dbReference type="InterPro" id="IPR007138">
    <property type="entry name" value="ABM_dom"/>
</dbReference>
<dbReference type="Gene3D" id="3.30.70.100">
    <property type="match status" value="1"/>
</dbReference>
<name>A0A9N8DWL4_9STRA</name>
<reference evidence="3" key="1">
    <citation type="submission" date="2020-06" db="EMBL/GenBank/DDBJ databases">
        <authorList>
            <consortium name="Plant Systems Biology data submission"/>
        </authorList>
    </citation>
    <scope>NUCLEOTIDE SEQUENCE</scope>
    <source>
        <strain evidence="3">D6</strain>
    </source>
</reference>
<gene>
    <name evidence="3" type="ORF">SEMRO_327_G118440.1</name>
</gene>
<dbReference type="GO" id="GO:0004497">
    <property type="term" value="F:monooxygenase activity"/>
    <property type="evidence" value="ECO:0007669"/>
    <property type="project" value="UniProtKB-KW"/>
</dbReference>
<organism evidence="3 4">
    <name type="scientific">Seminavis robusta</name>
    <dbReference type="NCBI Taxonomy" id="568900"/>
    <lineage>
        <taxon>Eukaryota</taxon>
        <taxon>Sar</taxon>
        <taxon>Stramenopiles</taxon>
        <taxon>Ochrophyta</taxon>
        <taxon>Bacillariophyta</taxon>
        <taxon>Bacillariophyceae</taxon>
        <taxon>Bacillariophycidae</taxon>
        <taxon>Naviculales</taxon>
        <taxon>Naviculaceae</taxon>
        <taxon>Seminavis</taxon>
    </lineage>
</organism>
<sequence>MADPEDNEKAASSQESATSTKRSSSEADTPVNTKKHRPKDESPDEQIAQTPRPPYYAVIFTSLRNTTTTTSETEAYGKTAQRMVELARQQPGYLGVESARDGLGITVSYWKDLPSIRHWKQNCEHVQAQENGIQKWYSAYTTRIALVERDYSM</sequence>
<dbReference type="AlphaFoldDB" id="A0A9N8DWL4"/>
<keyword evidence="4" id="KW-1185">Reference proteome</keyword>
<accession>A0A9N8DWL4</accession>
<feature type="domain" description="ABM" evidence="2">
    <location>
        <begin position="72"/>
        <end position="130"/>
    </location>
</feature>
<dbReference type="InterPro" id="IPR011008">
    <property type="entry name" value="Dimeric_a/b-barrel"/>
</dbReference>
<evidence type="ECO:0000313" key="3">
    <source>
        <dbReference type="EMBL" id="CAB9507980.1"/>
    </source>
</evidence>
<dbReference type="SUPFAM" id="SSF54909">
    <property type="entry name" value="Dimeric alpha+beta barrel"/>
    <property type="match status" value="1"/>
</dbReference>
<dbReference type="InterPro" id="IPR052936">
    <property type="entry name" value="Jasmonate_Hydroxylase-like"/>
</dbReference>
<dbReference type="Proteomes" id="UP001153069">
    <property type="component" value="Unassembled WGS sequence"/>
</dbReference>
<keyword evidence="3" id="KW-0503">Monooxygenase</keyword>
<evidence type="ECO:0000256" key="1">
    <source>
        <dbReference type="SAM" id="MobiDB-lite"/>
    </source>
</evidence>
<dbReference type="Pfam" id="PF03992">
    <property type="entry name" value="ABM"/>
    <property type="match status" value="1"/>
</dbReference>
<proteinExistence type="predicted"/>
<protein>
    <submittedName>
        <fullName evidence="3">Antibiotic biosynthesis monooxygenase</fullName>
    </submittedName>
</protein>
<dbReference type="PANTHER" id="PTHR37811:SF2">
    <property type="entry name" value="ABM DOMAIN-CONTAINING PROTEIN"/>
    <property type="match status" value="1"/>
</dbReference>
<dbReference type="PANTHER" id="PTHR37811">
    <property type="entry name" value="BLL5343 PROTEIN"/>
    <property type="match status" value="1"/>
</dbReference>
<evidence type="ECO:0000259" key="2">
    <source>
        <dbReference type="Pfam" id="PF03992"/>
    </source>
</evidence>
<feature type="region of interest" description="Disordered" evidence="1">
    <location>
        <begin position="1"/>
        <end position="53"/>
    </location>
</feature>
<comment type="caution">
    <text evidence="3">The sequence shown here is derived from an EMBL/GenBank/DDBJ whole genome shotgun (WGS) entry which is preliminary data.</text>
</comment>
<evidence type="ECO:0000313" key="4">
    <source>
        <dbReference type="Proteomes" id="UP001153069"/>
    </source>
</evidence>
<feature type="compositionally biased region" description="Polar residues" evidence="1">
    <location>
        <begin position="10"/>
        <end position="32"/>
    </location>
</feature>
<dbReference type="EMBL" id="CAICTM010000326">
    <property type="protein sequence ID" value="CAB9507980.1"/>
    <property type="molecule type" value="Genomic_DNA"/>
</dbReference>